<evidence type="ECO:0000313" key="2">
    <source>
        <dbReference type="EMBL" id="WQF89085.1"/>
    </source>
</evidence>
<accession>A0AAX4J0Z8</accession>
<name>A0AAX4J0Z8_9PEZI</name>
<protein>
    <submittedName>
        <fullName evidence="2">Uncharacterized protein</fullName>
    </submittedName>
</protein>
<dbReference type="GeneID" id="87950599"/>
<reference evidence="3" key="1">
    <citation type="journal article" date="2023" name="bioRxiv">
        <title>Complete genome of the Medicago anthracnose fungus, Colletotrichum destructivum, reveals a mini-chromosome-like region within a core chromosome.</title>
        <authorList>
            <person name="Lapalu N."/>
            <person name="Simon A."/>
            <person name="Lu A."/>
            <person name="Plaumann P.-L."/>
            <person name="Amselem J."/>
            <person name="Pigne S."/>
            <person name="Auger A."/>
            <person name="Koch C."/>
            <person name="Dallery J.-F."/>
            <person name="O'Connell R.J."/>
        </authorList>
    </citation>
    <scope>NUCLEOTIDE SEQUENCE [LARGE SCALE GENOMIC DNA]</scope>
    <source>
        <strain evidence="3">CBS 520.97</strain>
    </source>
</reference>
<evidence type="ECO:0000313" key="3">
    <source>
        <dbReference type="Proteomes" id="UP001322277"/>
    </source>
</evidence>
<dbReference type="EMBL" id="CP137313">
    <property type="protein sequence ID" value="WQF89085.1"/>
    <property type="molecule type" value="Genomic_DNA"/>
</dbReference>
<feature type="compositionally biased region" description="Low complexity" evidence="1">
    <location>
        <begin position="46"/>
        <end position="60"/>
    </location>
</feature>
<proteinExistence type="predicted"/>
<organism evidence="2 3">
    <name type="scientific">Colletotrichum destructivum</name>
    <dbReference type="NCBI Taxonomy" id="34406"/>
    <lineage>
        <taxon>Eukaryota</taxon>
        <taxon>Fungi</taxon>
        <taxon>Dikarya</taxon>
        <taxon>Ascomycota</taxon>
        <taxon>Pezizomycotina</taxon>
        <taxon>Sordariomycetes</taxon>
        <taxon>Hypocreomycetidae</taxon>
        <taxon>Glomerellales</taxon>
        <taxon>Glomerellaceae</taxon>
        <taxon>Colletotrichum</taxon>
        <taxon>Colletotrichum destructivum species complex</taxon>
    </lineage>
</organism>
<dbReference type="AlphaFoldDB" id="A0AAX4J0Z8"/>
<dbReference type="RefSeq" id="XP_062786306.1">
    <property type="nucleotide sequence ID" value="XM_062930255.1"/>
</dbReference>
<gene>
    <name evidence="2" type="ORF">CDEST_14099</name>
</gene>
<keyword evidence="3" id="KW-1185">Reference proteome</keyword>
<evidence type="ECO:0000256" key="1">
    <source>
        <dbReference type="SAM" id="MobiDB-lite"/>
    </source>
</evidence>
<dbReference type="KEGG" id="cdet:87950599"/>
<sequence>MTTGARAVHPSPFTACLRDKVLAGGWLDIIGECAAILLFGSCATPPTHNTPTHNTPTHTSNPPPCESASRRI</sequence>
<dbReference type="Proteomes" id="UP001322277">
    <property type="component" value="Chromosome 9"/>
</dbReference>
<feature type="region of interest" description="Disordered" evidence="1">
    <location>
        <begin position="46"/>
        <end position="72"/>
    </location>
</feature>